<dbReference type="PROSITE" id="PS51832">
    <property type="entry name" value="HD_GYP"/>
    <property type="match status" value="1"/>
</dbReference>
<reference evidence="2 3" key="1">
    <citation type="journal article" date="2004" name="Appl. Environ. Microbiol.">
        <title>Mineralization of individual congeners of linear alkylbenzenesulfonate by defined pairs of heterotrophic bacteria.</title>
        <authorList>
            <person name="Schleheck D."/>
            <person name="Knepper T.P."/>
            <person name="Fischer K."/>
            <person name="Cook A.M."/>
        </authorList>
    </citation>
    <scope>NUCLEOTIDE SEQUENCE [LARGE SCALE GENOMIC DNA]</scope>
    <source>
        <strain evidence="3">DSM 14576 / KF-1</strain>
    </source>
</reference>
<protein>
    <submittedName>
        <fullName evidence="2">Metal dependent phosphohydrolase</fullName>
    </submittedName>
</protein>
<dbReference type="CDD" id="cd00077">
    <property type="entry name" value="HDc"/>
    <property type="match status" value="1"/>
</dbReference>
<dbReference type="InterPro" id="IPR037522">
    <property type="entry name" value="HD_GYP_dom"/>
</dbReference>
<dbReference type="eggNOG" id="COG3437">
    <property type="taxonomic scope" value="Bacteria"/>
</dbReference>
<gene>
    <name evidence="2" type="ORF">CtesDRAFT_PD2092</name>
</gene>
<comment type="caution">
    <text evidence="2">The sequence shown here is derived from an EMBL/GenBank/DDBJ whole genome shotgun (WGS) entry which is preliminary data.</text>
</comment>
<accession>B7WRG1</accession>
<dbReference type="PANTHER" id="PTHR45228:SF1">
    <property type="entry name" value="CYCLIC DI-GMP PHOSPHODIESTERASE TM_0186"/>
    <property type="match status" value="1"/>
</dbReference>
<evidence type="ECO:0000313" key="3">
    <source>
        <dbReference type="Proteomes" id="UP000003039"/>
    </source>
</evidence>
<dbReference type="AlphaFoldDB" id="B7WRG1"/>
<evidence type="ECO:0000259" key="1">
    <source>
        <dbReference type="PROSITE" id="PS51832"/>
    </source>
</evidence>
<dbReference type="Pfam" id="PF13487">
    <property type="entry name" value="HD_5"/>
    <property type="match status" value="1"/>
</dbReference>
<proteinExistence type="predicted"/>
<dbReference type="GO" id="GO:0008081">
    <property type="term" value="F:phosphoric diester hydrolase activity"/>
    <property type="evidence" value="ECO:0007669"/>
    <property type="project" value="UniProtKB-ARBA"/>
</dbReference>
<dbReference type="Proteomes" id="UP000003039">
    <property type="component" value="Unassembled WGS sequence"/>
</dbReference>
<dbReference type="InterPro" id="IPR052020">
    <property type="entry name" value="Cyclic_di-GMP/3'3'-cGAMP_PDE"/>
</dbReference>
<dbReference type="Gene3D" id="1.10.3210.10">
    <property type="entry name" value="Hypothetical protein af1432"/>
    <property type="match status" value="1"/>
</dbReference>
<dbReference type="RefSeq" id="WP_003054550.1">
    <property type="nucleotide sequence ID" value="NZ_AAUJ02000001.1"/>
</dbReference>
<name>B7WRG1_COMTK</name>
<sequence>MTEILSDEFESECESESLRFDPAAVDQMEQLIRDFGYMYRERNQLLKEVTRAHHETLLRLAMAAEFKDDDTGAHIIRIGFLAEALALYLGCRPDFASLLRKAAPMHDIGKVGIPDSILKKRGPLTPEERACMNTHTDIGAKLLGQSRIPVFQMASEIAAFHHERFDGKGYPNGISGDEIPLSAQITSIVDIYDALTMDRVYRPAFALNDALKLIQAEHGKALGPRIVDTFLKHIDELENIRLSLIRQAPTFADLIDTP</sequence>
<dbReference type="OrthoDB" id="9763857at2"/>
<dbReference type="SMART" id="SM00471">
    <property type="entry name" value="HDc"/>
    <property type="match status" value="1"/>
</dbReference>
<organism evidence="2 3">
    <name type="scientific">Comamonas testosteroni (strain DSM 14576 / KF-1)</name>
    <name type="common">Pseudomonas testosteroni</name>
    <dbReference type="NCBI Taxonomy" id="399795"/>
    <lineage>
        <taxon>Bacteria</taxon>
        <taxon>Pseudomonadati</taxon>
        <taxon>Pseudomonadota</taxon>
        <taxon>Betaproteobacteria</taxon>
        <taxon>Burkholderiales</taxon>
        <taxon>Comamonadaceae</taxon>
        <taxon>Comamonas</taxon>
    </lineage>
</organism>
<dbReference type="EMBL" id="AAUJ02000001">
    <property type="protein sequence ID" value="EED67146.1"/>
    <property type="molecule type" value="Genomic_DNA"/>
</dbReference>
<dbReference type="SUPFAM" id="SSF109604">
    <property type="entry name" value="HD-domain/PDEase-like"/>
    <property type="match status" value="1"/>
</dbReference>
<feature type="domain" description="HD-GYP" evidence="1">
    <location>
        <begin position="49"/>
        <end position="246"/>
    </location>
</feature>
<evidence type="ECO:0000313" key="2">
    <source>
        <dbReference type="EMBL" id="EED67146.1"/>
    </source>
</evidence>
<dbReference type="InterPro" id="IPR003607">
    <property type="entry name" value="HD/PDEase_dom"/>
</dbReference>
<dbReference type="PANTHER" id="PTHR45228">
    <property type="entry name" value="CYCLIC DI-GMP PHOSPHODIESTERASE TM_0186-RELATED"/>
    <property type="match status" value="1"/>
</dbReference>
<keyword evidence="2" id="KW-0378">Hydrolase</keyword>